<reference evidence="1 2" key="1">
    <citation type="submission" date="2016-03" db="EMBL/GenBank/DDBJ databases">
        <authorList>
            <person name="Ploux O."/>
        </authorList>
    </citation>
    <scope>NUCLEOTIDE SEQUENCE [LARGE SCALE GENOMIC DNA]</scope>
    <source>
        <strain evidence="1 2">LPB0076</strain>
    </source>
</reference>
<dbReference type="Gene3D" id="2.40.160.50">
    <property type="entry name" value="membrane protein fhac: a member of the omp85/tpsb transporter family"/>
    <property type="match status" value="1"/>
</dbReference>
<dbReference type="AlphaFoldDB" id="A0A1B9E3V9"/>
<gene>
    <name evidence="1" type="ORF">LPBF_06710</name>
</gene>
<evidence type="ECO:0000313" key="1">
    <source>
        <dbReference type="EMBL" id="OCB76617.1"/>
    </source>
</evidence>
<sequence length="564" mass="65686">MKKLLPFILLYFFYGNCYSQNFELKIMGSSPLETKTIDSLGYLKLHQNLSSATNSIHKITQELQKSGYIENQVLKSQKINDSSYQVHLKLGRKIKQLQIFVEKDILTDNLFLNKRKDSIILPITDLDVFVQNTLHQLEDEGYPLSKIHFVPTHIKGKTLHTQLKINTNVQKNVDDLLLTSLDGSHNKFPSSHLFQIKKKYLHKKITKKRIRKIHNEFKELRFINTLKYPEILFLKDTTKLYVYIEKNNANRFDGFIGFNNNADNKLKINGYLNLNLENTIHSGESFMLLWKNDGNKQTAFKTSLEIPYIFKSRFAIRSELGIFKQDSIFQNTKIELNLGYLLNYNTKLYLGYATTTSSDIQNQNSATITDYKNIFYKLNFEYTKKDSNNALFETETSFLVRCGIGQRNNPLENNTLNQSKQYFIESESSYNLHLSSNTYFNLRNKSYILHSKHYLDAELYRFGGINSIRGFEEGILQANQYFLFLTEYNYIANNKLKLHTILDYSLLKNNHLPKKQTTLLALGAGITIKNKDSFLKISLANGSEKIQSVRFKNSLLHFSYLVKF</sequence>
<dbReference type="STRING" id="1763534.GCA_001831475_01027"/>
<name>A0A1B9E3V9_9FLAO</name>
<evidence type="ECO:0008006" key="3">
    <source>
        <dbReference type="Google" id="ProtNLM"/>
    </source>
</evidence>
<evidence type="ECO:0000313" key="2">
    <source>
        <dbReference type="Proteomes" id="UP000093510"/>
    </source>
</evidence>
<protein>
    <recommendedName>
        <fullName evidence="3">Haemolysin activator HlyB C-terminal domain-containing protein</fullName>
    </recommendedName>
</protein>
<dbReference type="Proteomes" id="UP000093510">
    <property type="component" value="Unassembled WGS sequence"/>
</dbReference>
<organism evidence="1 2">
    <name type="scientific">Flavobacterium crassostreae</name>
    <dbReference type="NCBI Taxonomy" id="1763534"/>
    <lineage>
        <taxon>Bacteria</taxon>
        <taxon>Pseudomonadati</taxon>
        <taxon>Bacteroidota</taxon>
        <taxon>Flavobacteriia</taxon>
        <taxon>Flavobacteriales</taxon>
        <taxon>Flavobacteriaceae</taxon>
        <taxon>Flavobacterium</taxon>
    </lineage>
</organism>
<proteinExistence type="predicted"/>
<dbReference type="EMBL" id="LVEP01000022">
    <property type="protein sequence ID" value="OCB76617.1"/>
    <property type="molecule type" value="Genomic_DNA"/>
</dbReference>
<accession>A0A1B9E3V9</accession>
<keyword evidence="2" id="KW-1185">Reference proteome</keyword>
<comment type="caution">
    <text evidence="1">The sequence shown here is derived from an EMBL/GenBank/DDBJ whole genome shotgun (WGS) entry which is preliminary data.</text>
</comment>